<dbReference type="GO" id="GO:0005829">
    <property type="term" value="C:cytosol"/>
    <property type="evidence" value="ECO:0007669"/>
    <property type="project" value="TreeGrafter"/>
</dbReference>
<organism evidence="7">
    <name type="scientific">Vibrio coralliilyticus</name>
    <dbReference type="NCBI Taxonomy" id="190893"/>
    <lineage>
        <taxon>Bacteria</taxon>
        <taxon>Pseudomonadati</taxon>
        <taxon>Pseudomonadota</taxon>
        <taxon>Gammaproteobacteria</taxon>
        <taxon>Vibrionales</taxon>
        <taxon>Vibrionaceae</taxon>
        <taxon>Vibrio</taxon>
    </lineage>
</organism>
<comment type="function">
    <text evidence="1">Catalyzes the conversion of D-ribulose 5-phosphate to formate and 3,4-dihydroxy-2-butanone 4-phosphate.</text>
</comment>
<name>A0A837G1V8_9VIBR</name>
<comment type="caution">
    <text evidence="7">The sequence shown here is derived from an EMBL/GenBank/DDBJ whole genome shotgun (WGS) entry which is preliminary data.</text>
</comment>
<proteinExistence type="predicted"/>
<evidence type="ECO:0000313" key="8">
    <source>
        <dbReference type="EMBL" id="NOJ24226.1"/>
    </source>
</evidence>
<evidence type="ECO:0000313" key="7">
    <source>
        <dbReference type="EMBL" id="KJY66421.1"/>
    </source>
</evidence>
<dbReference type="AlphaFoldDB" id="A0A837G1V8"/>
<dbReference type="UniPathway" id="UPA00275">
    <property type="reaction ID" value="UER00399"/>
</dbReference>
<dbReference type="GO" id="GO:0008686">
    <property type="term" value="F:3,4-dihydroxy-2-butanone-4-phosphate synthase activity"/>
    <property type="evidence" value="ECO:0007669"/>
    <property type="project" value="UniProtKB-EC"/>
</dbReference>
<dbReference type="InterPro" id="IPR017945">
    <property type="entry name" value="DHBP_synth_RibB-like_a/b_dom"/>
</dbReference>
<dbReference type="RefSeq" id="WP_038175856.1">
    <property type="nucleotide sequence ID" value="NZ_CP063053.1"/>
</dbReference>
<keyword evidence="6" id="KW-0479">Metal-binding</keyword>
<dbReference type="PANTHER" id="PTHR21327:SF18">
    <property type="entry name" value="3,4-DIHYDROXY-2-BUTANONE 4-PHOSPHATE SYNTHASE"/>
    <property type="match status" value="1"/>
</dbReference>
<evidence type="ECO:0000256" key="4">
    <source>
        <dbReference type="ARBA" id="ARBA00018836"/>
    </source>
</evidence>
<dbReference type="EC" id="4.1.99.12" evidence="3"/>
<reference evidence="7" key="1">
    <citation type="journal article" date="2015" name="BMC Genomics">
        <title>Genome mining reveals unlocked bioactive potential of marine Gram-negative bacteria.</title>
        <authorList>
            <person name="Machado H."/>
            <person name="Sonnenschein E.C."/>
            <person name="Melchiorsen J."/>
            <person name="Gram L."/>
        </authorList>
    </citation>
    <scope>NUCLEOTIDE SEQUENCE</scope>
    <source>
        <strain evidence="7">S2052</strain>
    </source>
</reference>
<protein>
    <recommendedName>
        <fullName evidence="4">3,4-dihydroxy-2-butanone 4-phosphate synthase</fullName>
        <ecNumber evidence="3">4.1.99.12</ecNumber>
    </recommendedName>
</protein>
<dbReference type="EMBL" id="VTXP01000008">
    <property type="protein sequence ID" value="NOJ24226.1"/>
    <property type="molecule type" value="Genomic_DNA"/>
</dbReference>
<dbReference type="EMBL" id="JXXR01000040">
    <property type="protein sequence ID" value="KJY66421.1"/>
    <property type="molecule type" value="Genomic_DNA"/>
</dbReference>
<dbReference type="Gene3D" id="3.90.870.10">
    <property type="entry name" value="DHBP synthase"/>
    <property type="match status" value="1"/>
</dbReference>
<reference evidence="8 9" key="2">
    <citation type="submission" date="2019-09" db="EMBL/GenBank/DDBJ databases">
        <title>Draft genome sequencing and comparative genomics of hatchery-associated Vibrios.</title>
        <authorList>
            <person name="Kehlet-Delgado H."/>
            <person name="Mueller R.S."/>
        </authorList>
    </citation>
    <scope>NUCLEOTIDE SEQUENCE [LARGE SCALE GENOMIC DNA]</scope>
    <source>
        <strain evidence="8 9">09-121-3</strain>
    </source>
</reference>
<dbReference type="GO" id="GO:0046872">
    <property type="term" value="F:metal ion binding"/>
    <property type="evidence" value="ECO:0007669"/>
    <property type="project" value="UniProtKB-KW"/>
</dbReference>
<evidence type="ECO:0000256" key="6">
    <source>
        <dbReference type="ARBA" id="ARBA00022723"/>
    </source>
</evidence>
<dbReference type="PANTHER" id="PTHR21327">
    <property type="entry name" value="GTP CYCLOHYDROLASE II-RELATED"/>
    <property type="match status" value="1"/>
</dbReference>
<evidence type="ECO:0000256" key="5">
    <source>
        <dbReference type="ARBA" id="ARBA00022619"/>
    </source>
</evidence>
<evidence type="ECO:0000256" key="1">
    <source>
        <dbReference type="ARBA" id="ARBA00002284"/>
    </source>
</evidence>
<evidence type="ECO:0000256" key="3">
    <source>
        <dbReference type="ARBA" id="ARBA00012153"/>
    </source>
</evidence>
<sequence>MIRKHKSRSRGLMGSEGITRAIEAAQLGQGFFIYDDIVGQGTLLSYPAATVEREQVERLVSFGCGIVAVVIDEPTATRCDLPLMVSTRQNPNGPAFTVSVNARWGKRYGVTIGERLKTIHALANPLTSHFDLVRPGHVFPILSHPEGLLGRSGLAEASADLMGLAGCPPIVAAALLTDSDENLMSLKDVKLLSEETSYPLTTVSDLIDTRLTQLMSK</sequence>
<dbReference type="Pfam" id="PF00926">
    <property type="entry name" value="DHBP_synthase"/>
    <property type="match status" value="1"/>
</dbReference>
<keyword evidence="5" id="KW-0686">Riboflavin biosynthesis</keyword>
<evidence type="ECO:0000256" key="2">
    <source>
        <dbReference type="ARBA" id="ARBA00004904"/>
    </source>
</evidence>
<dbReference type="InterPro" id="IPR000422">
    <property type="entry name" value="DHBP_synthase_RibB"/>
</dbReference>
<comment type="pathway">
    <text evidence="2">Cofactor biosynthesis; riboflavin biosynthesis; 2-hydroxy-3-oxobutyl phosphate from D-ribulose 5-phosphate: step 1/1.</text>
</comment>
<accession>A0A837G1V8</accession>
<evidence type="ECO:0000313" key="9">
    <source>
        <dbReference type="Proteomes" id="UP000576645"/>
    </source>
</evidence>
<dbReference type="Proteomes" id="UP000576645">
    <property type="component" value="Unassembled WGS sequence"/>
</dbReference>
<gene>
    <name evidence="8" type="ORF">F0238_15940</name>
    <name evidence="7" type="ORF">TW71_24805</name>
</gene>
<dbReference type="GO" id="GO:0009231">
    <property type="term" value="P:riboflavin biosynthetic process"/>
    <property type="evidence" value="ECO:0007669"/>
    <property type="project" value="UniProtKB-UniPathway"/>
</dbReference>
<dbReference type="SUPFAM" id="SSF55821">
    <property type="entry name" value="YrdC/RibB"/>
    <property type="match status" value="1"/>
</dbReference>